<name>A0ABW6A3Z9_9BACT</name>
<keyword evidence="2" id="KW-1003">Cell membrane</keyword>
<keyword evidence="3 6" id="KW-0812">Transmembrane</keyword>
<evidence type="ECO:0000259" key="8">
    <source>
        <dbReference type="Pfam" id="PF12704"/>
    </source>
</evidence>
<feature type="domain" description="MacB-like periplasmic core" evidence="8">
    <location>
        <begin position="446"/>
        <end position="647"/>
    </location>
</feature>
<dbReference type="EMBL" id="JBHUOZ010000003">
    <property type="protein sequence ID" value="MFD2920038.1"/>
    <property type="molecule type" value="Genomic_DNA"/>
</dbReference>
<feature type="transmembrane region" description="Helical" evidence="6">
    <location>
        <begin position="732"/>
        <end position="750"/>
    </location>
</feature>
<dbReference type="InterPro" id="IPR003838">
    <property type="entry name" value="ABC3_permease_C"/>
</dbReference>
<organism evidence="9 10">
    <name type="scientific">Terrimonas rubra</name>
    <dbReference type="NCBI Taxonomy" id="1035890"/>
    <lineage>
        <taxon>Bacteria</taxon>
        <taxon>Pseudomonadati</taxon>
        <taxon>Bacteroidota</taxon>
        <taxon>Chitinophagia</taxon>
        <taxon>Chitinophagales</taxon>
        <taxon>Chitinophagaceae</taxon>
        <taxon>Terrimonas</taxon>
    </lineage>
</organism>
<feature type="transmembrane region" description="Helical" evidence="6">
    <location>
        <begin position="293"/>
        <end position="314"/>
    </location>
</feature>
<evidence type="ECO:0000256" key="6">
    <source>
        <dbReference type="SAM" id="Phobius"/>
    </source>
</evidence>
<feature type="transmembrane region" description="Helical" evidence="6">
    <location>
        <begin position="762"/>
        <end position="784"/>
    </location>
</feature>
<evidence type="ECO:0000256" key="2">
    <source>
        <dbReference type="ARBA" id="ARBA00022475"/>
    </source>
</evidence>
<feature type="domain" description="ABC3 transporter permease C-terminal" evidence="7">
    <location>
        <begin position="298"/>
        <end position="411"/>
    </location>
</feature>
<dbReference type="Proteomes" id="UP001597511">
    <property type="component" value="Unassembled WGS sequence"/>
</dbReference>
<accession>A0ABW6A3Z9</accession>
<feature type="domain" description="MacB-like periplasmic core" evidence="8">
    <location>
        <begin position="21"/>
        <end position="245"/>
    </location>
</feature>
<feature type="transmembrane region" description="Helical" evidence="6">
    <location>
        <begin position="381"/>
        <end position="412"/>
    </location>
</feature>
<dbReference type="PANTHER" id="PTHR30572">
    <property type="entry name" value="MEMBRANE COMPONENT OF TRANSPORTER-RELATED"/>
    <property type="match status" value="1"/>
</dbReference>
<dbReference type="Pfam" id="PF12704">
    <property type="entry name" value="MacB_PCD"/>
    <property type="match status" value="2"/>
</dbReference>
<evidence type="ECO:0000256" key="4">
    <source>
        <dbReference type="ARBA" id="ARBA00022989"/>
    </source>
</evidence>
<protein>
    <submittedName>
        <fullName evidence="9">ABC transporter permease</fullName>
    </submittedName>
</protein>
<dbReference type="Pfam" id="PF02687">
    <property type="entry name" value="FtsX"/>
    <property type="match status" value="2"/>
</dbReference>
<gene>
    <name evidence="9" type="ORF">ACFS6H_09985</name>
</gene>
<feature type="domain" description="ABC3 transporter permease C-terminal" evidence="7">
    <location>
        <begin position="683"/>
        <end position="795"/>
    </location>
</feature>
<evidence type="ECO:0000313" key="9">
    <source>
        <dbReference type="EMBL" id="MFD2920038.1"/>
    </source>
</evidence>
<feature type="transmembrane region" description="Helical" evidence="6">
    <location>
        <begin position="348"/>
        <end position="369"/>
    </location>
</feature>
<feature type="transmembrane region" description="Helical" evidence="6">
    <location>
        <begin position="20"/>
        <end position="41"/>
    </location>
</feature>
<dbReference type="PANTHER" id="PTHR30572:SF18">
    <property type="entry name" value="ABC-TYPE MACROLIDE FAMILY EXPORT SYSTEM PERMEASE COMPONENT 2"/>
    <property type="match status" value="1"/>
</dbReference>
<reference evidence="10" key="1">
    <citation type="journal article" date="2019" name="Int. J. Syst. Evol. Microbiol.">
        <title>The Global Catalogue of Microorganisms (GCM) 10K type strain sequencing project: providing services to taxonomists for standard genome sequencing and annotation.</title>
        <authorList>
            <consortium name="The Broad Institute Genomics Platform"/>
            <consortium name="The Broad Institute Genome Sequencing Center for Infectious Disease"/>
            <person name="Wu L."/>
            <person name="Ma J."/>
        </authorList>
    </citation>
    <scope>NUCLEOTIDE SEQUENCE [LARGE SCALE GENOMIC DNA]</scope>
    <source>
        <strain evidence="10">KCTC 23299</strain>
    </source>
</reference>
<evidence type="ECO:0000256" key="3">
    <source>
        <dbReference type="ARBA" id="ARBA00022692"/>
    </source>
</evidence>
<evidence type="ECO:0000256" key="1">
    <source>
        <dbReference type="ARBA" id="ARBA00004651"/>
    </source>
</evidence>
<feature type="transmembrane region" description="Helical" evidence="6">
    <location>
        <begin position="432"/>
        <end position="455"/>
    </location>
</feature>
<proteinExistence type="predicted"/>
<keyword evidence="4 6" id="KW-1133">Transmembrane helix</keyword>
<evidence type="ECO:0000259" key="7">
    <source>
        <dbReference type="Pfam" id="PF02687"/>
    </source>
</evidence>
<dbReference type="RefSeq" id="WP_386097870.1">
    <property type="nucleotide sequence ID" value="NZ_JBHUOZ010000003.1"/>
</dbReference>
<evidence type="ECO:0000256" key="5">
    <source>
        <dbReference type="ARBA" id="ARBA00023136"/>
    </source>
</evidence>
<evidence type="ECO:0000313" key="10">
    <source>
        <dbReference type="Proteomes" id="UP001597511"/>
    </source>
</evidence>
<comment type="caution">
    <text evidence="9">The sequence shown here is derived from an EMBL/GenBank/DDBJ whole genome shotgun (WGS) entry which is preliminary data.</text>
</comment>
<comment type="subcellular location">
    <subcellularLocation>
        <location evidence="1">Cell membrane</location>
        <topology evidence="1">Multi-pass membrane protein</topology>
    </subcellularLocation>
</comment>
<keyword evidence="5 6" id="KW-0472">Membrane</keyword>
<feature type="transmembrane region" description="Helical" evidence="6">
    <location>
        <begin position="679"/>
        <end position="705"/>
    </location>
</feature>
<sequence>MFTTYIKTAWRNIIRNKAFAALNIFGLATGIAAAMLLFVVIKYELSYNKSFPNYKEVYHLYTHEKHSEGIGYNPGVPYPALQHLRNDFKDVTVGAFVSASGSQITLLSDDSTAIANKKFIEETGMFFADPEFFQIFQYKWLSGNGNVLEAPNTVALTRSVAEKYYGNWQSAVGKLMQIDNAIPLRVTGILEDVPVNTDYNLSVVASFATVKNNLERYDLHDEWGSLGSDFQVFMSLPPGREKTMASQLVDFTRKRYEENSNTVRTIMLQPLAEVHYDARLGNFADHTISMSTIWTLGLIGVFILVMACINFINLSTAQAINRSKEIGIRKVLGGQRSSLFWQVMGETAMIVGIAFIIAIGIAAACLPFISHVASIKEELTLFAPVTLLFALVIAVLITFLSGSYPALIVSGFKPILALKNKITSATIGGISLRRALVIVQFAISQALIIGTIVAVTQMSFVKTADLGFNKEAVLVLSASADSTIRARQPAMKQDLLNLSGVESVSFNSDAPSSDNNWATNFAFDHQDDKDYALFLKFGDADYFKTFGVQFAAGTGYAATDTIKDVVINEALSKKLGLASAQDAIGKDIRMGRQQWRKIVGVVKDFKTNSLREEVKPMLIGARKAVYNNTAIKIKSSNLAATKEAIQKVWDKHLPAYANVSFYVDENIENFYRQETQLSLLYKIFAGIAIFISCLGLYGLVSFMAAQRKKEVGVRKVLGASVGNIVYLFSKEFTILILIAFVIAAPLAWYIMSNWLNNFAYRIHIGVGIFAAAMLLTILLAWLTVGYKSVKAAMANPVKSLRSE</sequence>
<dbReference type="InterPro" id="IPR025857">
    <property type="entry name" value="MacB_PCD"/>
</dbReference>
<keyword evidence="10" id="KW-1185">Reference proteome</keyword>
<dbReference type="InterPro" id="IPR050250">
    <property type="entry name" value="Macrolide_Exporter_MacB"/>
</dbReference>